<dbReference type="AlphaFoldDB" id="X1JJR4"/>
<accession>X1JJR4</accession>
<reference evidence="1" key="1">
    <citation type="journal article" date="2014" name="Front. Microbiol.">
        <title>High frequency of phylogenetically diverse reductive dehalogenase-homologous genes in deep subseafloor sedimentary metagenomes.</title>
        <authorList>
            <person name="Kawai M."/>
            <person name="Futagami T."/>
            <person name="Toyoda A."/>
            <person name="Takaki Y."/>
            <person name="Nishi S."/>
            <person name="Hori S."/>
            <person name="Arai W."/>
            <person name="Tsubouchi T."/>
            <person name="Morono Y."/>
            <person name="Uchiyama I."/>
            <person name="Ito T."/>
            <person name="Fujiyama A."/>
            <person name="Inagaki F."/>
            <person name="Takami H."/>
        </authorList>
    </citation>
    <scope>NUCLEOTIDE SEQUENCE</scope>
    <source>
        <strain evidence="1">Expedition CK06-06</strain>
    </source>
</reference>
<dbReference type="EMBL" id="BARU01041846">
    <property type="protein sequence ID" value="GAH78514.1"/>
    <property type="molecule type" value="Genomic_DNA"/>
</dbReference>
<comment type="caution">
    <text evidence="1">The sequence shown here is derived from an EMBL/GenBank/DDBJ whole genome shotgun (WGS) entry which is preliminary data.</text>
</comment>
<sequence>MSKNILFVYNQVSEREHKGLFRECIPIEDVDAIRQALIKTNNHILSLDLFTPEQLDKFVNKHR</sequence>
<proteinExistence type="predicted"/>
<protein>
    <submittedName>
        <fullName evidence="1">Uncharacterized protein</fullName>
    </submittedName>
</protein>
<gene>
    <name evidence="1" type="ORF">S03H2_64422</name>
</gene>
<name>X1JJR4_9ZZZZ</name>
<feature type="non-terminal residue" evidence="1">
    <location>
        <position position="63"/>
    </location>
</feature>
<evidence type="ECO:0000313" key="1">
    <source>
        <dbReference type="EMBL" id="GAH78514.1"/>
    </source>
</evidence>
<organism evidence="1">
    <name type="scientific">marine sediment metagenome</name>
    <dbReference type="NCBI Taxonomy" id="412755"/>
    <lineage>
        <taxon>unclassified sequences</taxon>
        <taxon>metagenomes</taxon>
        <taxon>ecological metagenomes</taxon>
    </lineage>
</organism>